<evidence type="ECO:0000313" key="2">
    <source>
        <dbReference type="Proteomes" id="UP000728032"/>
    </source>
</evidence>
<dbReference type="EMBL" id="CAJPVJ010015398">
    <property type="protein sequence ID" value="CAG2175802.1"/>
    <property type="molecule type" value="Genomic_DNA"/>
</dbReference>
<proteinExistence type="predicted"/>
<dbReference type="EMBL" id="OC930223">
    <property type="protein sequence ID" value="CAD7658616.1"/>
    <property type="molecule type" value="Genomic_DNA"/>
</dbReference>
<dbReference type="Proteomes" id="UP000728032">
    <property type="component" value="Unassembled WGS sequence"/>
</dbReference>
<name>A0A7R9MEB3_9ACAR</name>
<dbReference type="AlphaFoldDB" id="A0A7R9MEB3"/>
<protein>
    <submittedName>
        <fullName evidence="1">Uncharacterized protein</fullName>
    </submittedName>
</protein>
<sequence length="71" mass="8098">MDPPKTDESPETEDLEVWADCSTHISKMDSSPPDLESSLEEVVNLLTMALNNRFHEALDLCDKWFVFIINS</sequence>
<reference evidence="1" key="1">
    <citation type="submission" date="2020-11" db="EMBL/GenBank/DDBJ databases">
        <authorList>
            <person name="Tran Van P."/>
        </authorList>
    </citation>
    <scope>NUCLEOTIDE SEQUENCE</scope>
</reference>
<accession>A0A7R9MEB3</accession>
<keyword evidence="2" id="KW-1185">Reference proteome</keyword>
<gene>
    <name evidence="1" type="ORF">ONB1V03_LOCUS15237</name>
</gene>
<organism evidence="1">
    <name type="scientific">Oppiella nova</name>
    <dbReference type="NCBI Taxonomy" id="334625"/>
    <lineage>
        <taxon>Eukaryota</taxon>
        <taxon>Metazoa</taxon>
        <taxon>Ecdysozoa</taxon>
        <taxon>Arthropoda</taxon>
        <taxon>Chelicerata</taxon>
        <taxon>Arachnida</taxon>
        <taxon>Acari</taxon>
        <taxon>Acariformes</taxon>
        <taxon>Sarcoptiformes</taxon>
        <taxon>Oribatida</taxon>
        <taxon>Brachypylina</taxon>
        <taxon>Oppioidea</taxon>
        <taxon>Oppiidae</taxon>
        <taxon>Oppiella</taxon>
    </lineage>
</organism>
<evidence type="ECO:0000313" key="1">
    <source>
        <dbReference type="EMBL" id="CAD7658616.1"/>
    </source>
</evidence>